<sequence>MRLLVLGGTHHVGRAFVEAGLARGDEVTTVNRGVSGPDTPGALTCHADRLEAGSLAAALGADEWDVVVDTWSLAPAAVQESARLLDGRAGSYCYISSRSVYAWPLEVGSDESAPVVEGDPASTESDDYAAAKRGGELAVLAEFSGDVTLARAGLILGPYEIVGRMPFWLNRIAAASPGGRVPAPGPRDRPLQYVDCRDIAEWVLDSRPIGTFNTVSRPGHATIGQVLDACNEVTGAGAELVWLSPETIEAAGVAPWTELPIWLPPTGEYAGLHDCDVSAAIAAGLSCRPVEETVADTWAWLQREGLPERPTNRGAGPMDASAEARLWAAHRLDSARP</sequence>
<protein>
    <submittedName>
        <fullName evidence="2">Nucleoside-diphosphate-sugar epimerase</fullName>
    </submittedName>
</protein>
<dbReference type="OrthoDB" id="7941246at2"/>
<keyword evidence="3" id="KW-1185">Reference proteome</keyword>
<dbReference type="Gene3D" id="3.40.50.720">
    <property type="entry name" value="NAD(P)-binding Rossmann-like Domain"/>
    <property type="match status" value="1"/>
</dbReference>
<dbReference type="Pfam" id="PF01370">
    <property type="entry name" value="Epimerase"/>
    <property type="match status" value="1"/>
</dbReference>
<evidence type="ECO:0000313" key="2">
    <source>
        <dbReference type="EMBL" id="TQM55233.1"/>
    </source>
</evidence>
<dbReference type="InterPro" id="IPR036291">
    <property type="entry name" value="NAD(P)-bd_dom_sf"/>
</dbReference>
<name>A0A543HA84_9MICO</name>
<dbReference type="SUPFAM" id="SSF51735">
    <property type="entry name" value="NAD(P)-binding Rossmann-fold domains"/>
    <property type="match status" value="1"/>
</dbReference>
<feature type="domain" description="NAD-dependent epimerase/dehydratase" evidence="1">
    <location>
        <begin position="4"/>
        <end position="202"/>
    </location>
</feature>
<reference evidence="2 3" key="1">
    <citation type="submission" date="2019-06" db="EMBL/GenBank/DDBJ databases">
        <title>Genome sequencing of plant associated microbes to promote plant fitness in Sorghum bicolor and Oryza sativa.</title>
        <authorList>
            <person name="Coleman-Derr D."/>
        </authorList>
    </citation>
    <scope>NUCLEOTIDE SEQUENCE [LARGE SCALE GENOMIC DNA]</scope>
    <source>
        <strain evidence="2 3">KV-663</strain>
    </source>
</reference>
<comment type="caution">
    <text evidence="2">The sequence shown here is derived from an EMBL/GenBank/DDBJ whole genome shotgun (WGS) entry which is preliminary data.</text>
</comment>
<proteinExistence type="predicted"/>
<accession>A0A543HA84</accession>
<dbReference type="AlphaFoldDB" id="A0A543HA84"/>
<dbReference type="EMBL" id="VFPM01000005">
    <property type="protein sequence ID" value="TQM55233.1"/>
    <property type="molecule type" value="Genomic_DNA"/>
</dbReference>
<dbReference type="RefSeq" id="WP_141847441.1">
    <property type="nucleotide sequence ID" value="NZ_VFPM01000005.1"/>
</dbReference>
<dbReference type="InterPro" id="IPR001509">
    <property type="entry name" value="Epimerase_deHydtase"/>
</dbReference>
<gene>
    <name evidence="2" type="ORF">FBY41_4561</name>
</gene>
<dbReference type="Proteomes" id="UP000316747">
    <property type="component" value="Unassembled WGS sequence"/>
</dbReference>
<organism evidence="2 3">
    <name type="scientific">Humibacillus xanthopallidus</name>
    <dbReference type="NCBI Taxonomy" id="412689"/>
    <lineage>
        <taxon>Bacteria</taxon>
        <taxon>Bacillati</taxon>
        <taxon>Actinomycetota</taxon>
        <taxon>Actinomycetes</taxon>
        <taxon>Micrococcales</taxon>
        <taxon>Intrasporangiaceae</taxon>
        <taxon>Humibacillus</taxon>
    </lineage>
</organism>
<evidence type="ECO:0000259" key="1">
    <source>
        <dbReference type="Pfam" id="PF01370"/>
    </source>
</evidence>
<evidence type="ECO:0000313" key="3">
    <source>
        <dbReference type="Proteomes" id="UP000316747"/>
    </source>
</evidence>